<dbReference type="InterPro" id="IPR011991">
    <property type="entry name" value="ArsR-like_HTH"/>
</dbReference>
<dbReference type="EMBL" id="FZMP01000096">
    <property type="protein sequence ID" value="SNQ60506.1"/>
    <property type="molecule type" value="Genomic_DNA"/>
</dbReference>
<dbReference type="PANTHER" id="PTHR38600:SF1">
    <property type="entry name" value="TRANSCRIPTIONAL REGULATORY PROTEIN"/>
    <property type="match status" value="1"/>
</dbReference>
<proteinExistence type="predicted"/>
<accession>A0A284VMK2</accession>
<dbReference type="PANTHER" id="PTHR38600">
    <property type="entry name" value="TRANSCRIPTIONAL REGULATORY PROTEIN"/>
    <property type="match status" value="1"/>
</dbReference>
<keyword evidence="3" id="KW-1185">Reference proteome</keyword>
<dbReference type="STRING" id="1392998.ANME2D_02300"/>
<dbReference type="AlphaFoldDB" id="A0A284VMK2"/>
<dbReference type="SMART" id="SM00418">
    <property type="entry name" value="HTH_ARSR"/>
    <property type="match status" value="1"/>
</dbReference>
<gene>
    <name evidence="2" type="ORF">MNV_1850015</name>
</gene>
<dbReference type="CDD" id="cd00090">
    <property type="entry name" value="HTH_ARSR"/>
    <property type="match status" value="1"/>
</dbReference>
<dbReference type="Gene3D" id="1.10.10.10">
    <property type="entry name" value="Winged helix-like DNA-binding domain superfamily/Winged helix DNA-binding domain"/>
    <property type="match status" value="1"/>
</dbReference>
<organism evidence="2 3">
    <name type="scientific">Candidatus Methanoperedens nitratireducens</name>
    <dbReference type="NCBI Taxonomy" id="1392998"/>
    <lineage>
        <taxon>Archaea</taxon>
        <taxon>Methanobacteriati</taxon>
        <taxon>Methanobacteriota</taxon>
        <taxon>Stenosarchaea group</taxon>
        <taxon>Methanomicrobia</taxon>
        <taxon>Methanosarcinales</taxon>
        <taxon>ANME-2 cluster</taxon>
        <taxon>Candidatus Methanoperedentaceae</taxon>
        <taxon>Candidatus Methanoperedens</taxon>
    </lineage>
</organism>
<dbReference type="InterPro" id="IPR036388">
    <property type="entry name" value="WH-like_DNA-bd_sf"/>
</dbReference>
<feature type="domain" description="HTH arsR-type" evidence="1">
    <location>
        <begin position="9"/>
        <end position="78"/>
    </location>
</feature>
<dbReference type="Pfam" id="PF01022">
    <property type="entry name" value="HTH_5"/>
    <property type="match status" value="1"/>
</dbReference>
<dbReference type="OrthoDB" id="35765at2157"/>
<evidence type="ECO:0000259" key="1">
    <source>
        <dbReference type="SMART" id="SM00418"/>
    </source>
</evidence>
<reference evidence="3" key="1">
    <citation type="submission" date="2017-06" db="EMBL/GenBank/DDBJ databases">
        <authorList>
            <person name="Cremers G."/>
        </authorList>
    </citation>
    <scope>NUCLEOTIDE SEQUENCE [LARGE SCALE GENOMIC DNA]</scope>
</reference>
<protein>
    <submittedName>
        <fullName evidence="2">Regulatory protein ArsR</fullName>
    </submittedName>
</protein>
<sequence length="92" mass="10676">MLWYLIAGTRGGQTRALILKLLIDRPYNANQLAEVLNMDYKTIRHHLDVLVKNGVITMEGDKYGAMYFISKTMEANIDEFNKIWEKIDKQGK</sequence>
<dbReference type="InterPro" id="IPR036390">
    <property type="entry name" value="WH_DNA-bd_sf"/>
</dbReference>
<dbReference type="Proteomes" id="UP000218615">
    <property type="component" value="Unassembled WGS sequence"/>
</dbReference>
<dbReference type="RefSeq" id="WP_218837936.1">
    <property type="nucleotide sequence ID" value="NZ_FZMP01000096.1"/>
</dbReference>
<dbReference type="SUPFAM" id="SSF46785">
    <property type="entry name" value="Winged helix' DNA-binding domain"/>
    <property type="match status" value="1"/>
</dbReference>
<evidence type="ECO:0000313" key="3">
    <source>
        <dbReference type="Proteomes" id="UP000218615"/>
    </source>
</evidence>
<dbReference type="InterPro" id="IPR001845">
    <property type="entry name" value="HTH_ArsR_DNA-bd_dom"/>
</dbReference>
<evidence type="ECO:0000313" key="2">
    <source>
        <dbReference type="EMBL" id="SNQ60506.1"/>
    </source>
</evidence>
<name>A0A284VMK2_9EURY</name>
<dbReference type="GO" id="GO:0003700">
    <property type="term" value="F:DNA-binding transcription factor activity"/>
    <property type="evidence" value="ECO:0007669"/>
    <property type="project" value="InterPro"/>
</dbReference>